<sequence length="252" mass="26731">MDCELAVPSISQGWSPPVQNLRAVVETTGGAINHIVSTTYLTDAPVVNAAPENTLSSSGKFPLNPVPSMHSHPHQNPYTGPYNGKGIMEHNNTAPGFRGALLKTGAAVTTAATIGTILTDPENRWYKSLAKPSWQPPKAAFPIAWTALYTDIAVVSASVISAEEAKKENSSSPYQLALSANLVLNAGWTGLFFRSRQPWLAAVGAAVLAGSSIDLTRRAWQSSPARGLALSPYAAWTSFATALSTSIAWMNR</sequence>
<dbReference type="CDD" id="cd15904">
    <property type="entry name" value="TSPO_MBR"/>
    <property type="match status" value="1"/>
</dbReference>
<reference evidence="6 7" key="1">
    <citation type="submission" date="2019-11" db="EMBL/GenBank/DDBJ databases">
        <title>Complete genome sequence of Corynebacterium kalinowskii 1959, a novel Corynebacterium species isolated from soil of a small paddock in Vilsendorf, Germany.</title>
        <authorList>
            <person name="Schaffert L."/>
            <person name="Ruwe M."/>
            <person name="Milse J."/>
            <person name="Hanuschka K."/>
            <person name="Ortseifen V."/>
            <person name="Droste J."/>
            <person name="Brandt D."/>
            <person name="Schlueter L."/>
            <person name="Kutter Y."/>
            <person name="Vinke S."/>
            <person name="Viehoefer P."/>
            <person name="Jacob L."/>
            <person name="Luebke N.-C."/>
            <person name="Schulte-Berndt E."/>
            <person name="Hain C."/>
            <person name="Linder M."/>
            <person name="Schmidt P."/>
            <person name="Wollenschlaeger L."/>
            <person name="Luttermann T."/>
            <person name="Thieme E."/>
            <person name="Hassa J."/>
            <person name="Haak M."/>
            <person name="Wittchen M."/>
            <person name="Mentz A."/>
            <person name="Persicke M."/>
            <person name="Busche T."/>
            <person name="Ruckert C."/>
        </authorList>
    </citation>
    <scope>NUCLEOTIDE SEQUENCE [LARGE SCALE GENOMIC DNA]</scope>
    <source>
        <strain evidence="6 7">2039</strain>
    </source>
</reference>
<comment type="subcellular location">
    <subcellularLocation>
        <location evidence="1">Membrane</location>
        <topology evidence="1">Multi-pass membrane protein</topology>
    </subcellularLocation>
</comment>
<keyword evidence="4" id="KW-1133">Transmembrane helix</keyword>
<accession>A0A6B8VZ64</accession>
<dbReference type="InterPro" id="IPR038330">
    <property type="entry name" value="TspO/MBR-related_sf"/>
</dbReference>
<dbReference type="GO" id="GO:0016020">
    <property type="term" value="C:membrane"/>
    <property type="evidence" value="ECO:0007669"/>
    <property type="project" value="UniProtKB-SubCell"/>
</dbReference>
<organism evidence="6 7">
    <name type="scientific">Corynebacterium occultum</name>
    <dbReference type="NCBI Taxonomy" id="2675219"/>
    <lineage>
        <taxon>Bacteria</taxon>
        <taxon>Bacillati</taxon>
        <taxon>Actinomycetota</taxon>
        <taxon>Actinomycetes</taxon>
        <taxon>Mycobacteriales</taxon>
        <taxon>Corynebacteriaceae</taxon>
        <taxon>Corynebacterium</taxon>
    </lineage>
</organism>
<evidence type="ECO:0000256" key="3">
    <source>
        <dbReference type="ARBA" id="ARBA00022692"/>
    </source>
</evidence>
<dbReference type="EMBL" id="CP046455">
    <property type="protein sequence ID" value="QGU06614.1"/>
    <property type="molecule type" value="Genomic_DNA"/>
</dbReference>
<comment type="similarity">
    <text evidence="2">Belongs to the TspO/BZRP family.</text>
</comment>
<name>A0A6B8VZ64_9CORY</name>
<protein>
    <submittedName>
        <fullName evidence="6">TspO/MBR family protein</fullName>
    </submittedName>
</protein>
<evidence type="ECO:0000256" key="4">
    <source>
        <dbReference type="ARBA" id="ARBA00022989"/>
    </source>
</evidence>
<gene>
    <name evidence="6" type="ORF">COCCU_03300</name>
</gene>
<evidence type="ECO:0000256" key="1">
    <source>
        <dbReference type="ARBA" id="ARBA00004141"/>
    </source>
</evidence>
<keyword evidence="5" id="KW-0472">Membrane</keyword>
<keyword evidence="3" id="KW-0812">Transmembrane</keyword>
<evidence type="ECO:0000256" key="2">
    <source>
        <dbReference type="ARBA" id="ARBA00007524"/>
    </source>
</evidence>
<dbReference type="Gene3D" id="1.20.1260.100">
    <property type="entry name" value="TspO/MBR protein"/>
    <property type="match status" value="1"/>
</dbReference>
<dbReference type="Proteomes" id="UP000424462">
    <property type="component" value="Chromosome"/>
</dbReference>
<proteinExistence type="inferred from homology"/>
<keyword evidence="7" id="KW-1185">Reference proteome</keyword>
<dbReference type="FunFam" id="1.20.1260.100:FF:000001">
    <property type="entry name" value="translocator protein 2"/>
    <property type="match status" value="1"/>
</dbReference>
<dbReference type="KEGG" id="cok:COCCU_03300"/>
<dbReference type="InterPro" id="IPR004307">
    <property type="entry name" value="TspO_MBR"/>
</dbReference>
<dbReference type="GO" id="GO:0033013">
    <property type="term" value="P:tetrapyrrole metabolic process"/>
    <property type="evidence" value="ECO:0007669"/>
    <property type="project" value="UniProtKB-ARBA"/>
</dbReference>
<dbReference type="PANTHER" id="PTHR10057">
    <property type="entry name" value="PERIPHERAL-TYPE BENZODIAZEPINE RECEPTOR"/>
    <property type="match status" value="1"/>
</dbReference>
<evidence type="ECO:0000256" key="5">
    <source>
        <dbReference type="ARBA" id="ARBA00023136"/>
    </source>
</evidence>
<dbReference type="Pfam" id="PF03073">
    <property type="entry name" value="TspO_MBR"/>
    <property type="match status" value="1"/>
</dbReference>
<evidence type="ECO:0000313" key="6">
    <source>
        <dbReference type="EMBL" id="QGU06614.1"/>
    </source>
</evidence>
<dbReference type="AlphaFoldDB" id="A0A6B8VZ64"/>
<dbReference type="PANTHER" id="PTHR10057:SF0">
    <property type="entry name" value="TRANSLOCATOR PROTEIN"/>
    <property type="match status" value="1"/>
</dbReference>
<evidence type="ECO:0000313" key="7">
    <source>
        <dbReference type="Proteomes" id="UP000424462"/>
    </source>
</evidence>